<dbReference type="Pfam" id="PF02535">
    <property type="entry name" value="Zip"/>
    <property type="match status" value="1"/>
</dbReference>
<comment type="caution">
    <text evidence="8">Lacks conserved residue(s) required for the propagation of feature annotation.</text>
</comment>
<evidence type="ECO:0000313" key="9">
    <source>
        <dbReference type="EMBL" id="ONK62595.1"/>
    </source>
</evidence>
<dbReference type="GO" id="GO:0005886">
    <property type="term" value="C:plasma membrane"/>
    <property type="evidence" value="ECO:0007669"/>
    <property type="project" value="TreeGrafter"/>
</dbReference>
<evidence type="ECO:0000256" key="2">
    <source>
        <dbReference type="ARBA" id="ARBA00006939"/>
    </source>
</evidence>
<dbReference type="NCBIfam" id="TIGR00820">
    <property type="entry name" value="zip"/>
    <property type="match status" value="1"/>
</dbReference>
<dbReference type="GO" id="GO:0005385">
    <property type="term" value="F:zinc ion transmembrane transporter activity"/>
    <property type="evidence" value="ECO:0007669"/>
    <property type="project" value="InterPro"/>
</dbReference>
<keyword evidence="5 8" id="KW-1133">Transmembrane helix</keyword>
<evidence type="ECO:0000256" key="1">
    <source>
        <dbReference type="ARBA" id="ARBA00004141"/>
    </source>
</evidence>
<reference evidence="10" key="1">
    <citation type="journal article" date="2017" name="Nat. Commun.">
        <title>The asparagus genome sheds light on the origin and evolution of a young Y chromosome.</title>
        <authorList>
            <person name="Harkess A."/>
            <person name="Zhou J."/>
            <person name="Xu C."/>
            <person name="Bowers J.E."/>
            <person name="Van der Hulst R."/>
            <person name="Ayyampalayam S."/>
            <person name="Mercati F."/>
            <person name="Riccardi P."/>
            <person name="McKain M.R."/>
            <person name="Kakrana A."/>
            <person name="Tang H."/>
            <person name="Ray J."/>
            <person name="Groenendijk J."/>
            <person name="Arikit S."/>
            <person name="Mathioni S.M."/>
            <person name="Nakano M."/>
            <person name="Shan H."/>
            <person name="Telgmann-Rauber A."/>
            <person name="Kanno A."/>
            <person name="Yue Z."/>
            <person name="Chen H."/>
            <person name="Li W."/>
            <person name="Chen Y."/>
            <person name="Xu X."/>
            <person name="Zhang Y."/>
            <person name="Luo S."/>
            <person name="Chen H."/>
            <person name="Gao J."/>
            <person name="Mao Z."/>
            <person name="Pires J.C."/>
            <person name="Luo M."/>
            <person name="Kudrna D."/>
            <person name="Wing R.A."/>
            <person name="Meyers B.C."/>
            <person name="Yi K."/>
            <person name="Kong H."/>
            <person name="Lavrijsen P."/>
            <person name="Sunseri F."/>
            <person name="Falavigna A."/>
            <person name="Ye Y."/>
            <person name="Leebens-Mack J.H."/>
            <person name="Chen G."/>
        </authorList>
    </citation>
    <scope>NUCLEOTIDE SEQUENCE [LARGE SCALE GENOMIC DNA]</scope>
    <source>
        <strain evidence="10">cv. DH0086</strain>
    </source>
</reference>
<dbReference type="PANTHER" id="PTHR11040:SF26">
    <property type="entry name" value="ZINC TRANSPORTER 6, CHLOROPLASTIC"/>
    <property type="match status" value="1"/>
</dbReference>
<name>A0A5P1E9P3_ASPOF</name>
<feature type="transmembrane region" description="Helical" evidence="8">
    <location>
        <begin position="35"/>
        <end position="56"/>
    </location>
</feature>
<feature type="transmembrane region" description="Helical" evidence="8">
    <location>
        <begin position="139"/>
        <end position="157"/>
    </location>
</feature>
<dbReference type="PANTHER" id="PTHR11040">
    <property type="entry name" value="ZINC/IRON TRANSPORTER"/>
    <property type="match status" value="1"/>
</dbReference>
<keyword evidence="4 8" id="KW-0812">Transmembrane</keyword>
<evidence type="ECO:0000256" key="3">
    <source>
        <dbReference type="ARBA" id="ARBA00022448"/>
    </source>
</evidence>
<feature type="transmembrane region" description="Helical" evidence="8">
    <location>
        <begin position="6"/>
        <end position="23"/>
    </location>
</feature>
<dbReference type="Gramene" id="ONK62595">
    <property type="protein sequence ID" value="ONK62595"/>
    <property type="gene ID" value="A4U43_C07F5740"/>
</dbReference>
<dbReference type="AlphaFoldDB" id="A0A5P1E9P3"/>
<keyword evidence="7 8" id="KW-0472">Membrane</keyword>
<evidence type="ECO:0000256" key="5">
    <source>
        <dbReference type="ARBA" id="ARBA00022989"/>
    </source>
</evidence>
<dbReference type="OMA" id="ICAHHYL"/>
<organism evidence="9 10">
    <name type="scientific">Asparagus officinalis</name>
    <name type="common">Garden asparagus</name>
    <dbReference type="NCBI Taxonomy" id="4686"/>
    <lineage>
        <taxon>Eukaryota</taxon>
        <taxon>Viridiplantae</taxon>
        <taxon>Streptophyta</taxon>
        <taxon>Embryophyta</taxon>
        <taxon>Tracheophyta</taxon>
        <taxon>Spermatophyta</taxon>
        <taxon>Magnoliopsida</taxon>
        <taxon>Liliopsida</taxon>
        <taxon>Asparagales</taxon>
        <taxon>Asparagaceae</taxon>
        <taxon>Asparagoideae</taxon>
        <taxon>Asparagus</taxon>
    </lineage>
</organism>
<evidence type="ECO:0008006" key="11">
    <source>
        <dbReference type="Google" id="ProtNLM"/>
    </source>
</evidence>
<evidence type="ECO:0000256" key="6">
    <source>
        <dbReference type="ARBA" id="ARBA00023065"/>
    </source>
</evidence>
<keyword evidence="3 8" id="KW-0813">Transport</keyword>
<comment type="similarity">
    <text evidence="2 8">Belongs to the ZIP transporter (TC 2.A.5) family.</text>
</comment>
<evidence type="ECO:0000256" key="4">
    <source>
        <dbReference type="ARBA" id="ARBA00022692"/>
    </source>
</evidence>
<dbReference type="InterPro" id="IPR003689">
    <property type="entry name" value="ZIP"/>
</dbReference>
<keyword evidence="10" id="KW-1185">Reference proteome</keyword>
<dbReference type="Proteomes" id="UP000243459">
    <property type="component" value="Chromosome 7"/>
</dbReference>
<dbReference type="OrthoDB" id="448280at2759"/>
<accession>A0A5P1E9P3</accession>
<gene>
    <name evidence="9" type="ORF">A4U43_C07F5740</name>
</gene>
<protein>
    <recommendedName>
        <fullName evidence="11">Zinc/iron permease</fullName>
    </recommendedName>
</protein>
<dbReference type="InterPro" id="IPR004698">
    <property type="entry name" value="Zn/Fe_permease_fun/pln"/>
</dbReference>
<dbReference type="EMBL" id="CM007387">
    <property type="protein sequence ID" value="ONK62595.1"/>
    <property type="molecule type" value="Genomic_DNA"/>
</dbReference>
<keyword evidence="6 8" id="KW-0406">Ion transport</keyword>
<sequence>MVSQVLEIGIIFHSVIIGVTMGMSQNRCTIRPLVVALAFHQVFEGMGLGGCIAQAGFGLTTVGYMCLMFSVTTPLGIILGMVIFYMTGYDDSNPNALILEGLLGSLSAGILVYMALVDLIAVDFFHNKTMASDPRLKKASYVALVLGSASMSVLALWA</sequence>
<evidence type="ECO:0000313" key="10">
    <source>
        <dbReference type="Proteomes" id="UP000243459"/>
    </source>
</evidence>
<feature type="transmembrane region" description="Helical" evidence="8">
    <location>
        <begin position="97"/>
        <end position="119"/>
    </location>
</feature>
<evidence type="ECO:0000256" key="7">
    <source>
        <dbReference type="ARBA" id="ARBA00023136"/>
    </source>
</evidence>
<comment type="subcellular location">
    <subcellularLocation>
        <location evidence="1 8">Membrane</location>
        <topology evidence="1 8">Multi-pass membrane protein</topology>
    </subcellularLocation>
</comment>
<proteinExistence type="inferred from homology"/>
<evidence type="ECO:0000256" key="8">
    <source>
        <dbReference type="RuleBase" id="RU362088"/>
    </source>
</evidence>
<feature type="transmembrane region" description="Helical" evidence="8">
    <location>
        <begin position="62"/>
        <end position="85"/>
    </location>
</feature>